<proteinExistence type="predicted"/>
<keyword evidence="1" id="KW-0812">Transmembrane</keyword>
<comment type="caution">
    <text evidence="2">The sequence shown here is derived from an EMBL/GenBank/DDBJ whole genome shotgun (WGS) entry which is preliminary data.</text>
</comment>
<name>A0A6G1CI06_9ORYZ</name>
<keyword evidence="3" id="KW-1185">Reference proteome</keyword>
<organism evidence="2 3">
    <name type="scientific">Oryza meyeriana var. granulata</name>
    <dbReference type="NCBI Taxonomy" id="110450"/>
    <lineage>
        <taxon>Eukaryota</taxon>
        <taxon>Viridiplantae</taxon>
        <taxon>Streptophyta</taxon>
        <taxon>Embryophyta</taxon>
        <taxon>Tracheophyta</taxon>
        <taxon>Spermatophyta</taxon>
        <taxon>Magnoliopsida</taxon>
        <taxon>Liliopsida</taxon>
        <taxon>Poales</taxon>
        <taxon>Poaceae</taxon>
        <taxon>BOP clade</taxon>
        <taxon>Oryzoideae</taxon>
        <taxon>Oryzeae</taxon>
        <taxon>Oryzinae</taxon>
        <taxon>Oryza</taxon>
        <taxon>Oryza meyeriana</taxon>
    </lineage>
</organism>
<feature type="transmembrane region" description="Helical" evidence="1">
    <location>
        <begin position="40"/>
        <end position="61"/>
    </location>
</feature>
<reference evidence="2 3" key="1">
    <citation type="submission" date="2019-11" db="EMBL/GenBank/DDBJ databases">
        <title>Whole genome sequence of Oryza granulata.</title>
        <authorList>
            <person name="Li W."/>
        </authorList>
    </citation>
    <scope>NUCLEOTIDE SEQUENCE [LARGE SCALE GENOMIC DNA]</scope>
    <source>
        <strain evidence="3">cv. Menghai</strain>
        <tissue evidence="2">Leaf</tissue>
    </source>
</reference>
<keyword evidence="1" id="KW-0472">Membrane</keyword>
<accession>A0A6G1CI06</accession>
<dbReference type="Proteomes" id="UP000479710">
    <property type="component" value="Unassembled WGS sequence"/>
</dbReference>
<evidence type="ECO:0000313" key="2">
    <source>
        <dbReference type="EMBL" id="KAF0900138.1"/>
    </source>
</evidence>
<evidence type="ECO:0000256" key="1">
    <source>
        <dbReference type="SAM" id="Phobius"/>
    </source>
</evidence>
<dbReference type="EMBL" id="SPHZ02000009">
    <property type="protein sequence ID" value="KAF0900138.1"/>
    <property type="molecule type" value="Genomic_DNA"/>
</dbReference>
<keyword evidence="1" id="KW-1133">Transmembrane helix</keyword>
<gene>
    <name evidence="2" type="ORF">E2562_027454</name>
</gene>
<protein>
    <submittedName>
        <fullName evidence="2">Uncharacterized protein</fullName>
    </submittedName>
</protein>
<dbReference type="AlphaFoldDB" id="A0A6G1CI06"/>
<evidence type="ECO:0000313" key="3">
    <source>
        <dbReference type="Proteomes" id="UP000479710"/>
    </source>
</evidence>
<sequence length="62" mass="6577">MARTRVHWRIGDGDVTAQVVYDVWAWPATGFAKGCASGSMASAGVVIGALMATQLVLGLLWR</sequence>